<dbReference type="Proteomes" id="UP000829720">
    <property type="component" value="Unassembled WGS sequence"/>
</dbReference>
<dbReference type="PROSITE" id="PS51934">
    <property type="entry name" value="LRAT"/>
    <property type="match status" value="1"/>
</dbReference>
<feature type="domain" description="Pyrin" evidence="3">
    <location>
        <begin position="1"/>
        <end position="91"/>
    </location>
</feature>
<dbReference type="InterPro" id="IPR011029">
    <property type="entry name" value="DEATH-like_dom_sf"/>
</dbReference>
<evidence type="ECO:0000313" key="6">
    <source>
        <dbReference type="Proteomes" id="UP000829720"/>
    </source>
</evidence>
<dbReference type="PROSITE" id="PS50824">
    <property type="entry name" value="DAPIN"/>
    <property type="match status" value="1"/>
</dbReference>
<dbReference type="Pfam" id="PF11901">
    <property type="entry name" value="DM9"/>
    <property type="match status" value="1"/>
</dbReference>
<dbReference type="PANTHER" id="PTHR31649:SF1">
    <property type="entry name" value="FARNESOIC ACID O-METHYL TRANSFERASE DOMAIN-CONTAINING PROTEIN"/>
    <property type="match status" value="1"/>
</dbReference>
<evidence type="ECO:0008006" key="7">
    <source>
        <dbReference type="Google" id="ProtNLM"/>
    </source>
</evidence>
<dbReference type="Gene3D" id="1.10.533.10">
    <property type="entry name" value="Death Domain, Fas"/>
    <property type="match status" value="1"/>
</dbReference>
<evidence type="ECO:0000259" key="2">
    <source>
        <dbReference type="PROSITE" id="PS50168"/>
    </source>
</evidence>
<evidence type="ECO:0000256" key="1">
    <source>
        <dbReference type="SAM" id="MobiDB-lite"/>
    </source>
</evidence>
<evidence type="ECO:0000259" key="4">
    <source>
        <dbReference type="PROSITE" id="PS51934"/>
    </source>
</evidence>
<dbReference type="Gene3D" id="2.170.15.10">
    <property type="entry name" value="Proaerolysin, chain A, domain 3"/>
    <property type="match status" value="1"/>
</dbReference>
<dbReference type="Gene3D" id="3.90.1720.10">
    <property type="entry name" value="endopeptidase domain like (from Nostoc punctiforme)"/>
    <property type="match status" value="1"/>
</dbReference>
<evidence type="ECO:0000313" key="5">
    <source>
        <dbReference type="EMBL" id="KAI1892167.1"/>
    </source>
</evidence>
<feature type="region of interest" description="Disordered" evidence="1">
    <location>
        <begin position="87"/>
        <end position="115"/>
    </location>
</feature>
<sequence>MAAPTPMDILVEILEELEAEELKRFKLKLGDRDPREPRIPRGKLEGATGISDLVKLLMNTYPNDALRLTLDLLPRVGRRDLAKRLGDILEQPQNNQSSRAGSTATETKETPASLSTATQLPDMIQMFQTALGAYRHFVKPNAKDYSYLFSAHRNLKWLPWEGSLPDHTVSIYNQDASRTDYVAKVNTCAGYYTPSKGPYCFYPLSDREERSQTFEVLVNVDGFELLEWRSGSWGSVPENAVPVNSNGDVFVARNRYGLGKMVETHKALFLPKDGKETFYKTYEVLTVSQEPYTQRLKDLEFDIDQVSKSRQATEILDRSVITNSDDKAVTKKKVLKFPSVVSHVWDINRPVSPGLSTKITASLPQFDDENVLMVSKDYQCHEGTMSASETKNHELSLEQEVPACSKVVLTLEGAKTTLEFPFTAKLSRTFQSVGIRETQVQGRYIRTFDPGFRFVDRPDLSKQAPPTDDGQDYSLHKKPFSSASFSVTVRETMDYEEQVKDVTSNAQFGDLIEFSYPIGYSHWGVYDEDGHVIHFAVADEGRLKSMLRSYLQTVFPLCGDLLLGETQIRRQPIAEVNVPEGAHIMITNNRHARTPSSEKDMRRRRDALLDQELPYKLFSLNCEHFATYVRFGEAVCNQIPGRSKNQECEEATGVFERIVNPESTENDEEA</sequence>
<feature type="domain" description="LRAT" evidence="4">
    <location>
        <begin position="512"/>
        <end position="638"/>
    </location>
</feature>
<reference evidence="5" key="1">
    <citation type="submission" date="2021-01" db="EMBL/GenBank/DDBJ databases">
        <authorList>
            <person name="Zahm M."/>
            <person name="Roques C."/>
            <person name="Cabau C."/>
            <person name="Klopp C."/>
            <person name="Donnadieu C."/>
            <person name="Jouanno E."/>
            <person name="Lampietro C."/>
            <person name="Louis A."/>
            <person name="Herpin A."/>
            <person name="Echchiki A."/>
            <person name="Berthelot C."/>
            <person name="Parey E."/>
            <person name="Roest-Crollius H."/>
            <person name="Braasch I."/>
            <person name="Postlethwait J."/>
            <person name="Bobe J."/>
            <person name="Montfort J."/>
            <person name="Bouchez O."/>
            <person name="Begum T."/>
            <person name="Mejri S."/>
            <person name="Adams A."/>
            <person name="Chen W.-J."/>
            <person name="Guiguen Y."/>
        </authorList>
    </citation>
    <scope>NUCLEOTIDE SEQUENCE</scope>
    <source>
        <tissue evidence="5">Blood</tissue>
    </source>
</reference>
<dbReference type="SMART" id="SM01289">
    <property type="entry name" value="PYRIN"/>
    <property type="match status" value="1"/>
</dbReference>
<keyword evidence="6" id="KW-1185">Reference proteome</keyword>
<comment type="caution">
    <text evidence="5">The sequence shown here is derived from an EMBL/GenBank/DDBJ whole genome shotgun (WGS) entry which is preliminary data.</text>
</comment>
<protein>
    <recommendedName>
        <fullName evidence="7">LRAT domain-containing protein</fullName>
    </recommendedName>
</protein>
<gene>
    <name evidence="5" type="ORF">AGOR_G00130480</name>
</gene>
<dbReference type="Pfam" id="PF04970">
    <property type="entry name" value="LRAT"/>
    <property type="match status" value="1"/>
</dbReference>
<feature type="domain" description="DED" evidence="2">
    <location>
        <begin position="5"/>
        <end position="87"/>
    </location>
</feature>
<feature type="compositionally biased region" description="Polar residues" evidence="1">
    <location>
        <begin position="91"/>
        <end position="115"/>
    </location>
</feature>
<dbReference type="PROSITE" id="PS50168">
    <property type="entry name" value="DED"/>
    <property type="match status" value="1"/>
</dbReference>
<dbReference type="InterPro" id="IPR006616">
    <property type="entry name" value="DM9_repeat"/>
</dbReference>
<dbReference type="SUPFAM" id="SSF47986">
    <property type="entry name" value="DEATH domain"/>
    <property type="match status" value="1"/>
</dbReference>
<accession>A0A8T3D9B1</accession>
<proteinExistence type="predicted"/>
<dbReference type="PANTHER" id="PTHR31649">
    <property type="entry name" value="AGAP009604-PA"/>
    <property type="match status" value="1"/>
</dbReference>
<dbReference type="EMBL" id="JAERUA010000012">
    <property type="protein sequence ID" value="KAI1892167.1"/>
    <property type="molecule type" value="Genomic_DNA"/>
</dbReference>
<dbReference type="OrthoDB" id="1925699at2759"/>
<dbReference type="InterPro" id="IPR001875">
    <property type="entry name" value="DED_dom"/>
</dbReference>
<evidence type="ECO:0000259" key="3">
    <source>
        <dbReference type="PROSITE" id="PS50824"/>
    </source>
</evidence>
<dbReference type="SUPFAM" id="SSF56973">
    <property type="entry name" value="Aerolisin/ETX pore-forming domain"/>
    <property type="match status" value="1"/>
</dbReference>
<dbReference type="AlphaFoldDB" id="A0A8T3D9B1"/>
<dbReference type="Pfam" id="PF02758">
    <property type="entry name" value="PYRIN"/>
    <property type="match status" value="1"/>
</dbReference>
<dbReference type="InterPro" id="IPR007053">
    <property type="entry name" value="LRAT_dom"/>
</dbReference>
<dbReference type="GO" id="GO:0042981">
    <property type="term" value="P:regulation of apoptotic process"/>
    <property type="evidence" value="ECO:0007669"/>
    <property type="project" value="InterPro"/>
</dbReference>
<dbReference type="SMART" id="SM00696">
    <property type="entry name" value="DM9"/>
    <property type="match status" value="1"/>
</dbReference>
<organism evidence="5 6">
    <name type="scientific">Albula goreensis</name>
    <dbReference type="NCBI Taxonomy" id="1534307"/>
    <lineage>
        <taxon>Eukaryota</taxon>
        <taxon>Metazoa</taxon>
        <taxon>Chordata</taxon>
        <taxon>Craniata</taxon>
        <taxon>Vertebrata</taxon>
        <taxon>Euteleostomi</taxon>
        <taxon>Actinopterygii</taxon>
        <taxon>Neopterygii</taxon>
        <taxon>Teleostei</taxon>
        <taxon>Albuliformes</taxon>
        <taxon>Albulidae</taxon>
        <taxon>Albula</taxon>
    </lineage>
</organism>
<dbReference type="InterPro" id="IPR004020">
    <property type="entry name" value="DAPIN"/>
</dbReference>
<name>A0A8T3D9B1_9TELE</name>